<accession>A0A9P7D207</accession>
<dbReference type="Proteomes" id="UP000714275">
    <property type="component" value="Unassembled WGS sequence"/>
</dbReference>
<sequence>MLSVASYGSYLWVFGPRQLSVFMSSNESDDVKPNILLLNGATIRPVPPPSRPFHMVVAPGWAREVPHTPREVKPALDIQFPLPPYRQTPGPIKMSQTYLQTLVLEHWDAEIRLCDESCRAQLSEHIQGPVAHQNLVREVIRVQWNAEKKRMALLPMWIAFIFNDIRVNLHIMNCVC</sequence>
<comment type="caution">
    <text evidence="1">The sequence shown here is derived from an EMBL/GenBank/DDBJ whole genome shotgun (WGS) entry which is preliminary data.</text>
</comment>
<dbReference type="OrthoDB" id="2651762at2759"/>
<evidence type="ECO:0000313" key="1">
    <source>
        <dbReference type="EMBL" id="KAG1776238.1"/>
    </source>
</evidence>
<protein>
    <submittedName>
        <fullName evidence="1">Uncharacterized protein</fullName>
    </submittedName>
</protein>
<reference evidence="1" key="1">
    <citation type="journal article" date="2020" name="New Phytol.">
        <title>Comparative genomics reveals dynamic genome evolution in host specialist ectomycorrhizal fungi.</title>
        <authorList>
            <person name="Lofgren L.A."/>
            <person name="Nguyen N.H."/>
            <person name="Vilgalys R."/>
            <person name="Ruytinx J."/>
            <person name="Liao H.L."/>
            <person name="Branco S."/>
            <person name="Kuo A."/>
            <person name="LaButti K."/>
            <person name="Lipzen A."/>
            <person name="Andreopoulos W."/>
            <person name="Pangilinan J."/>
            <person name="Riley R."/>
            <person name="Hundley H."/>
            <person name="Na H."/>
            <person name="Barry K."/>
            <person name="Grigoriev I.V."/>
            <person name="Stajich J.E."/>
            <person name="Kennedy P.G."/>
        </authorList>
    </citation>
    <scope>NUCLEOTIDE SEQUENCE</scope>
    <source>
        <strain evidence="1">DOB743</strain>
    </source>
</reference>
<proteinExistence type="predicted"/>
<name>A0A9P7D207_9AGAM</name>
<gene>
    <name evidence="1" type="ORF">EV702DRAFT_1111238</name>
</gene>
<organism evidence="1 2">
    <name type="scientific">Suillus placidus</name>
    <dbReference type="NCBI Taxonomy" id="48579"/>
    <lineage>
        <taxon>Eukaryota</taxon>
        <taxon>Fungi</taxon>
        <taxon>Dikarya</taxon>
        <taxon>Basidiomycota</taxon>
        <taxon>Agaricomycotina</taxon>
        <taxon>Agaricomycetes</taxon>
        <taxon>Agaricomycetidae</taxon>
        <taxon>Boletales</taxon>
        <taxon>Suillineae</taxon>
        <taxon>Suillaceae</taxon>
        <taxon>Suillus</taxon>
    </lineage>
</organism>
<dbReference type="EMBL" id="JABBWD010000028">
    <property type="protein sequence ID" value="KAG1776238.1"/>
    <property type="molecule type" value="Genomic_DNA"/>
</dbReference>
<feature type="non-terminal residue" evidence="1">
    <location>
        <position position="176"/>
    </location>
</feature>
<evidence type="ECO:0000313" key="2">
    <source>
        <dbReference type="Proteomes" id="UP000714275"/>
    </source>
</evidence>
<dbReference type="AlphaFoldDB" id="A0A9P7D207"/>
<keyword evidence="2" id="KW-1185">Reference proteome</keyword>